<proteinExistence type="predicted"/>
<name>A0ABW4JJ03_9BACL</name>
<protein>
    <submittedName>
        <fullName evidence="2">DUF4855 domain-containing protein</fullName>
    </submittedName>
</protein>
<gene>
    <name evidence="2" type="ORF">ACFSB2_13890</name>
</gene>
<evidence type="ECO:0000313" key="2">
    <source>
        <dbReference type="EMBL" id="MFD1675789.1"/>
    </source>
</evidence>
<evidence type="ECO:0000313" key="3">
    <source>
        <dbReference type="Proteomes" id="UP001597079"/>
    </source>
</evidence>
<comment type="caution">
    <text evidence="2">The sequence shown here is derived from an EMBL/GenBank/DDBJ whole genome shotgun (WGS) entry which is preliminary data.</text>
</comment>
<keyword evidence="1" id="KW-0732">Signal</keyword>
<dbReference type="Proteomes" id="UP001597079">
    <property type="component" value="Unassembled WGS sequence"/>
</dbReference>
<evidence type="ECO:0000256" key="1">
    <source>
        <dbReference type="SAM" id="SignalP"/>
    </source>
</evidence>
<feature type="chain" id="PRO_5045654782" evidence="1">
    <location>
        <begin position="30"/>
        <end position="536"/>
    </location>
</feature>
<accession>A0ABW4JJ03</accession>
<dbReference type="EMBL" id="JBHUCX010000035">
    <property type="protein sequence ID" value="MFD1675789.1"/>
    <property type="molecule type" value="Genomic_DNA"/>
</dbReference>
<reference evidence="3" key="1">
    <citation type="journal article" date="2019" name="Int. J. Syst. Evol. Microbiol.">
        <title>The Global Catalogue of Microorganisms (GCM) 10K type strain sequencing project: providing services to taxonomists for standard genome sequencing and annotation.</title>
        <authorList>
            <consortium name="The Broad Institute Genomics Platform"/>
            <consortium name="The Broad Institute Genome Sequencing Center for Infectious Disease"/>
            <person name="Wu L."/>
            <person name="Ma J."/>
        </authorList>
    </citation>
    <scope>NUCLEOTIDE SEQUENCE [LARGE SCALE GENOMIC DNA]</scope>
    <source>
        <strain evidence="3">CGMCC 1.12286</strain>
    </source>
</reference>
<feature type="signal peptide" evidence="1">
    <location>
        <begin position="1"/>
        <end position="29"/>
    </location>
</feature>
<dbReference type="Pfam" id="PF16147">
    <property type="entry name" value="DUF4855"/>
    <property type="match status" value="1"/>
</dbReference>
<keyword evidence="3" id="KW-1185">Reference proteome</keyword>
<dbReference type="InterPro" id="IPR032329">
    <property type="entry name" value="DUF4855"/>
</dbReference>
<dbReference type="RefSeq" id="WP_377943671.1">
    <property type="nucleotide sequence ID" value="NZ_JBHUCX010000035.1"/>
</dbReference>
<organism evidence="2 3">
    <name type="scientific">Alicyclobacillus fodiniaquatilis</name>
    <dbReference type="NCBI Taxonomy" id="1661150"/>
    <lineage>
        <taxon>Bacteria</taxon>
        <taxon>Bacillati</taxon>
        <taxon>Bacillota</taxon>
        <taxon>Bacilli</taxon>
        <taxon>Bacillales</taxon>
        <taxon>Alicyclobacillaceae</taxon>
        <taxon>Alicyclobacillus</taxon>
    </lineage>
</organism>
<sequence length="536" mass="58839">MKQVKFKSLTFVMIFGFVSAIVSSPHVHAGTIPFETTQDLTSLGTVSTTVTGLPDATFAMDEQKYQQQPLTSQTTWTGFCHQGGRDVTIQFPNQVDVQHVEITMEQNAAEGIYYPNDVEFEAYSNGQWYSLETQDTSIPQNDKTKTTQVFQFNDSVGIETNEIRVYFPVNIFVFARGLDITGSTTETGDTPTSPTFQIVGGNTPSTTGALSPSSPNAYGIANMLLVPTGSYGELGTWSESDFEPMLEYINSAGQVVAPLFDTMLFSPYANVPDTVVGWTAYLNDLFQSGQELSALDAAVGATNESLNRPGYKEKVVLSIPYFAYGDSNFGTVNGQALTFTGTVTDPDALNARNAALNWYISTLLSRWKTADYQNLKLVGLYWDHEQFDSSHPGEAQIFQSAWDVASNNNLPLFWIPFYGAEESTMWKSLGISAAWLQPNYIEQGANANTTRISNAVNTATQNGMGIEVELTALDSDTESLYQTFLNSLDYDGFGSKNVSHAFYDGSKLLLTAEQSGDPLERQAYDETAAFILQNTQ</sequence>